<dbReference type="PANTHER" id="PTHR37287">
    <property type="entry name" value="INO EIGHTY SUBUNIT 1"/>
    <property type="match status" value="1"/>
</dbReference>
<feature type="region of interest" description="Disordered" evidence="1">
    <location>
        <begin position="364"/>
        <end position="385"/>
    </location>
</feature>
<feature type="compositionally biased region" description="Acidic residues" evidence="1">
    <location>
        <begin position="675"/>
        <end position="697"/>
    </location>
</feature>
<gene>
    <name evidence="2" type="ORF">QBC42DRAFT_172331</name>
</gene>
<dbReference type="Proteomes" id="UP001321749">
    <property type="component" value="Unassembled WGS sequence"/>
</dbReference>
<reference evidence="2" key="1">
    <citation type="journal article" date="2023" name="Mol. Phylogenet. Evol.">
        <title>Genome-scale phylogeny and comparative genomics of the fungal order Sordariales.</title>
        <authorList>
            <person name="Hensen N."/>
            <person name="Bonometti L."/>
            <person name="Westerberg I."/>
            <person name="Brannstrom I.O."/>
            <person name="Guillou S."/>
            <person name="Cros-Aarteil S."/>
            <person name="Calhoun S."/>
            <person name="Haridas S."/>
            <person name="Kuo A."/>
            <person name="Mondo S."/>
            <person name="Pangilinan J."/>
            <person name="Riley R."/>
            <person name="LaButti K."/>
            <person name="Andreopoulos B."/>
            <person name="Lipzen A."/>
            <person name="Chen C."/>
            <person name="Yan M."/>
            <person name="Daum C."/>
            <person name="Ng V."/>
            <person name="Clum A."/>
            <person name="Steindorff A."/>
            <person name="Ohm R.A."/>
            <person name="Martin F."/>
            <person name="Silar P."/>
            <person name="Natvig D.O."/>
            <person name="Lalanne C."/>
            <person name="Gautier V."/>
            <person name="Ament-Velasquez S.L."/>
            <person name="Kruys A."/>
            <person name="Hutchinson M.I."/>
            <person name="Powell A.J."/>
            <person name="Barry K."/>
            <person name="Miller A.N."/>
            <person name="Grigoriev I.V."/>
            <person name="Debuchy R."/>
            <person name="Gladieux P."/>
            <person name="Hiltunen Thoren M."/>
            <person name="Johannesson H."/>
        </authorList>
    </citation>
    <scope>NUCLEOTIDE SEQUENCE</scope>
    <source>
        <strain evidence="2">PSN324</strain>
    </source>
</reference>
<comment type="caution">
    <text evidence="2">The sequence shown here is derived from an EMBL/GenBank/DDBJ whole genome shotgun (WGS) entry which is preliminary data.</text>
</comment>
<dbReference type="AlphaFoldDB" id="A0AAV9HT02"/>
<dbReference type="PANTHER" id="PTHR37287:SF1">
    <property type="entry name" value="INO EIGHTY SUBUNIT 1"/>
    <property type="match status" value="1"/>
</dbReference>
<sequence>MATPDSEAPRHELSEPPSSPVHHVEKSFVTNVTDDENDTKMAMGTPEPSEKQQPRGAKKRGRDEGANGSTIGKIRHLKKEDGEPLWRKDIQYDFLKAVFDDETKVFTNSYEPQRLGKQCFADLYIDTMSRSSKTSKVLRDKLLSDRDAAKGMAMVCLLVNIGRMNTTLNFFPEMRAQLRTYHAIPSLQARQDPHAYKQLQDAPRLKSILKGGAEDRTEPSSLEEIKGANVPRTNPVNLLFMICNTAVKVAELHFPAGQEFHDLIMKTNFTSKSRAKAFLWIMWFYLESDFTEEGCDENPFGPGVDYGLDVANQGVPRLVEMTPEEEALENVDPQEEIDFGNEKQVTRAKIIAADQQFLVETQNKRGGRARAFPSAAAGDDSGPTTGILPRIRPAKHESDHDSVRSTPPRVIKSVAVSTSRRGPHSLKYVVDGSSPGGTALEGIVARKPRPPTAHQIAVERNRSQRVEYILDRGIRKSHHRSRKERRQEGSVIRALHRLERIQRLEDNFDNSEDEDTVSLNKQALQIGNINVHTEVFREKGMGGLCQLKDEPDDFGEECAAFANALRRAHRRLTRWENHSGPPLGIIAPVKRPKVSNGTVNGDNSDMEMDGSPSKYQVDPAETEDEGELAPRRQNKAAPRRGPQTNGTSHRLDANGDTPMEEADDLDDVDRGLLGLDDDNGVEGEGEGEGEGEDELDDVDKTLLGLGDSDSE</sequence>
<reference evidence="2" key="2">
    <citation type="submission" date="2023-06" db="EMBL/GenBank/DDBJ databases">
        <authorList>
            <consortium name="Lawrence Berkeley National Laboratory"/>
            <person name="Mondo S.J."/>
            <person name="Hensen N."/>
            <person name="Bonometti L."/>
            <person name="Westerberg I."/>
            <person name="Brannstrom I.O."/>
            <person name="Guillou S."/>
            <person name="Cros-Aarteil S."/>
            <person name="Calhoun S."/>
            <person name="Haridas S."/>
            <person name="Kuo A."/>
            <person name="Pangilinan J."/>
            <person name="Riley R."/>
            <person name="Labutti K."/>
            <person name="Andreopoulos B."/>
            <person name="Lipzen A."/>
            <person name="Chen C."/>
            <person name="Yanf M."/>
            <person name="Daum C."/>
            <person name="Ng V."/>
            <person name="Clum A."/>
            <person name="Steindorff A."/>
            <person name="Ohm R."/>
            <person name="Martin F."/>
            <person name="Silar P."/>
            <person name="Natvig D."/>
            <person name="Lalanne C."/>
            <person name="Gautier V."/>
            <person name="Ament-Velasquez S.L."/>
            <person name="Kruys A."/>
            <person name="Hutchinson M.I."/>
            <person name="Powell A.J."/>
            <person name="Barry K."/>
            <person name="Miller A.N."/>
            <person name="Grigoriev I.V."/>
            <person name="Debuchy R."/>
            <person name="Gladieux P."/>
            <person name="Thoren M.H."/>
            <person name="Johannesson H."/>
        </authorList>
    </citation>
    <scope>NUCLEOTIDE SEQUENCE</scope>
    <source>
        <strain evidence="2">PSN324</strain>
    </source>
</reference>
<dbReference type="InterPro" id="IPR038014">
    <property type="entry name" value="Ies1"/>
</dbReference>
<evidence type="ECO:0000256" key="1">
    <source>
        <dbReference type="SAM" id="MobiDB-lite"/>
    </source>
</evidence>
<organism evidence="2 3">
    <name type="scientific">Cladorrhinum samala</name>
    <dbReference type="NCBI Taxonomy" id="585594"/>
    <lineage>
        <taxon>Eukaryota</taxon>
        <taxon>Fungi</taxon>
        <taxon>Dikarya</taxon>
        <taxon>Ascomycota</taxon>
        <taxon>Pezizomycotina</taxon>
        <taxon>Sordariomycetes</taxon>
        <taxon>Sordariomycetidae</taxon>
        <taxon>Sordariales</taxon>
        <taxon>Podosporaceae</taxon>
        <taxon>Cladorrhinum</taxon>
    </lineage>
</organism>
<feature type="compositionally biased region" description="Acidic residues" evidence="1">
    <location>
        <begin position="658"/>
        <end position="667"/>
    </location>
</feature>
<name>A0AAV9HT02_9PEZI</name>
<feature type="region of interest" description="Disordered" evidence="1">
    <location>
        <begin position="1"/>
        <end position="76"/>
    </location>
</feature>
<protein>
    <recommendedName>
        <fullName evidence="4">Ino eighty subunit 1</fullName>
    </recommendedName>
</protein>
<evidence type="ECO:0000313" key="2">
    <source>
        <dbReference type="EMBL" id="KAK4464005.1"/>
    </source>
</evidence>
<feature type="region of interest" description="Disordered" evidence="1">
    <location>
        <begin position="576"/>
        <end position="711"/>
    </location>
</feature>
<accession>A0AAV9HT02</accession>
<proteinExistence type="predicted"/>
<dbReference type="GO" id="GO:0031011">
    <property type="term" value="C:Ino80 complex"/>
    <property type="evidence" value="ECO:0007669"/>
    <property type="project" value="InterPro"/>
</dbReference>
<keyword evidence="3" id="KW-1185">Reference proteome</keyword>
<evidence type="ECO:0008006" key="4">
    <source>
        <dbReference type="Google" id="ProtNLM"/>
    </source>
</evidence>
<evidence type="ECO:0000313" key="3">
    <source>
        <dbReference type="Proteomes" id="UP001321749"/>
    </source>
</evidence>
<dbReference type="EMBL" id="MU864953">
    <property type="protein sequence ID" value="KAK4464005.1"/>
    <property type="molecule type" value="Genomic_DNA"/>
</dbReference>